<feature type="domain" description="POTRA" evidence="11">
    <location>
        <begin position="74"/>
        <end position="149"/>
    </location>
</feature>
<evidence type="ECO:0000313" key="12">
    <source>
        <dbReference type="EMBL" id="GCL62750.1"/>
    </source>
</evidence>
<feature type="region of interest" description="Disordered" evidence="9">
    <location>
        <begin position="45"/>
        <end position="65"/>
    </location>
</feature>
<evidence type="ECO:0000256" key="3">
    <source>
        <dbReference type="ARBA" id="ARBA00022448"/>
    </source>
</evidence>
<dbReference type="GO" id="GO:0046819">
    <property type="term" value="P:protein secretion by the type V secretion system"/>
    <property type="evidence" value="ECO:0007669"/>
    <property type="project" value="TreeGrafter"/>
</dbReference>
<dbReference type="PANTHER" id="PTHR34597">
    <property type="entry name" value="SLR1661 PROTEIN"/>
    <property type="match status" value="1"/>
</dbReference>
<feature type="region of interest" description="Disordered" evidence="9">
    <location>
        <begin position="526"/>
        <end position="556"/>
    </location>
</feature>
<evidence type="ECO:0000256" key="4">
    <source>
        <dbReference type="ARBA" id="ARBA00022452"/>
    </source>
</evidence>
<comment type="similarity">
    <text evidence="2">Belongs to the TPS (TC 1.B.20) family.</text>
</comment>
<evidence type="ECO:0000256" key="9">
    <source>
        <dbReference type="SAM" id="MobiDB-lite"/>
    </source>
</evidence>
<dbReference type="OrthoDB" id="572300at2"/>
<evidence type="ECO:0000256" key="10">
    <source>
        <dbReference type="SAM" id="SignalP"/>
    </source>
</evidence>
<dbReference type="Gene3D" id="2.40.160.50">
    <property type="entry name" value="membrane protein fhac: a member of the omp85/tpsb transporter family"/>
    <property type="match status" value="1"/>
</dbReference>
<dbReference type="Gene3D" id="3.10.20.310">
    <property type="entry name" value="membrane protein fhac"/>
    <property type="match status" value="1"/>
</dbReference>
<dbReference type="EMBL" id="BJCL01000003">
    <property type="protein sequence ID" value="GCL62750.1"/>
    <property type="molecule type" value="Genomic_DNA"/>
</dbReference>
<evidence type="ECO:0000256" key="2">
    <source>
        <dbReference type="ARBA" id="ARBA00009055"/>
    </source>
</evidence>
<evidence type="ECO:0000256" key="7">
    <source>
        <dbReference type="ARBA" id="ARBA00023136"/>
    </source>
</evidence>
<comment type="caution">
    <text evidence="12">The sequence shown here is derived from an EMBL/GenBank/DDBJ whole genome shotgun (WGS) entry which is preliminary data.</text>
</comment>
<comment type="subcellular location">
    <subcellularLocation>
        <location evidence="1">Cell outer membrane</location>
    </subcellularLocation>
</comment>
<keyword evidence="13" id="KW-1185">Reference proteome</keyword>
<gene>
    <name evidence="12" type="ORF">AQPW35_18310</name>
</gene>
<dbReference type="GO" id="GO:0008320">
    <property type="term" value="F:protein transmembrane transporter activity"/>
    <property type="evidence" value="ECO:0007669"/>
    <property type="project" value="TreeGrafter"/>
</dbReference>
<dbReference type="PROSITE" id="PS51779">
    <property type="entry name" value="POTRA"/>
    <property type="match status" value="1"/>
</dbReference>
<keyword evidence="10" id="KW-0732">Signal</keyword>
<keyword evidence="7" id="KW-0472">Membrane</keyword>
<dbReference type="InterPro" id="IPR005565">
    <property type="entry name" value="Hemolysn_activator_HlyB_C"/>
</dbReference>
<keyword evidence="5" id="KW-0812">Transmembrane</keyword>
<dbReference type="InterPro" id="IPR013686">
    <property type="entry name" value="Polypept-transport_assoc_ShlB"/>
</dbReference>
<dbReference type="Pfam" id="PF03865">
    <property type="entry name" value="ShlB"/>
    <property type="match status" value="1"/>
</dbReference>
<dbReference type="Proteomes" id="UP000301751">
    <property type="component" value="Unassembled WGS sequence"/>
</dbReference>
<dbReference type="PANTHER" id="PTHR34597:SF1">
    <property type="entry name" value="HEME_HEMOPEXIN TRANSPORTER PROTEIN HUXB"/>
    <property type="match status" value="1"/>
</dbReference>
<evidence type="ECO:0000256" key="8">
    <source>
        <dbReference type="ARBA" id="ARBA00023237"/>
    </source>
</evidence>
<reference evidence="13" key="1">
    <citation type="submission" date="2019-03" db="EMBL/GenBank/DDBJ databases">
        <title>Aquabacterium pictum sp.nov., the first bacteriochlorophyll a-containing freshwater bacterium in the genus Aquabacterium of the class Betaproteobacteria.</title>
        <authorList>
            <person name="Hirose S."/>
            <person name="Tank M."/>
            <person name="Hara E."/>
            <person name="Tamaki H."/>
            <person name="Takaichi S."/>
            <person name="Haruta S."/>
            <person name="Hanada S."/>
        </authorList>
    </citation>
    <scope>NUCLEOTIDE SEQUENCE [LARGE SCALE GENOMIC DNA]</scope>
    <source>
        <strain evidence="13">W35</strain>
    </source>
</reference>
<organism evidence="12 13">
    <name type="scientific">Pseudaquabacterium pictum</name>
    <dbReference type="NCBI Taxonomy" id="2315236"/>
    <lineage>
        <taxon>Bacteria</taxon>
        <taxon>Pseudomonadati</taxon>
        <taxon>Pseudomonadota</taxon>
        <taxon>Betaproteobacteria</taxon>
        <taxon>Burkholderiales</taxon>
        <taxon>Sphaerotilaceae</taxon>
        <taxon>Pseudaquabacterium</taxon>
    </lineage>
</organism>
<evidence type="ECO:0000256" key="1">
    <source>
        <dbReference type="ARBA" id="ARBA00004442"/>
    </source>
</evidence>
<keyword evidence="4" id="KW-1134">Transmembrane beta strand</keyword>
<evidence type="ECO:0000256" key="5">
    <source>
        <dbReference type="ARBA" id="ARBA00022692"/>
    </source>
</evidence>
<dbReference type="AlphaFoldDB" id="A0A480APN8"/>
<keyword evidence="6" id="KW-0653">Protein transport</keyword>
<keyword evidence="3" id="KW-0813">Transport</keyword>
<accession>A0A480APN8</accession>
<evidence type="ECO:0000313" key="13">
    <source>
        <dbReference type="Proteomes" id="UP000301751"/>
    </source>
</evidence>
<evidence type="ECO:0000259" key="11">
    <source>
        <dbReference type="PROSITE" id="PS51779"/>
    </source>
</evidence>
<dbReference type="Pfam" id="PF08479">
    <property type="entry name" value="POTRA_2"/>
    <property type="match status" value="1"/>
</dbReference>
<feature type="signal peptide" evidence="10">
    <location>
        <begin position="1"/>
        <end position="31"/>
    </location>
</feature>
<keyword evidence="8" id="KW-0998">Cell outer membrane</keyword>
<dbReference type="RefSeq" id="WP_137732484.1">
    <property type="nucleotide sequence ID" value="NZ_BJCL01000003.1"/>
</dbReference>
<dbReference type="InterPro" id="IPR034746">
    <property type="entry name" value="POTRA"/>
</dbReference>
<sequence>MTTGSSRRLHALALAAAACLLHAAQSGNAHAQAVPDAGQILQLQRAQPQPPRADQPLRLPQPLTDTVAPGGPQVQLQAVQFSGHTVVSTEVLQGLVADAIGRPLDMAGLRALADRISSHYRGAGYLFARAILPAQPLDDGRLQITVVEGRYGSAEARADNNAWAQAGQAYLARLTTGSVIHGPALERAVLLLADLPGVLSTPVVQPGTAPGTGDLLVTLAQGPSWTGAVALDNHGNRYSGQHRLHASVDWNSPGLLGDRWSLRLMRSDERLWLGSLAYAAPLGGQGWRAMTFYAHTRYALGREFARLGATGTAQVASLGLGYPLLRSHQANLQVTAQLQRKRLRDDQAGTQARKASTTLPISWDLDWRDEIGGGGLVFGSLGWTGGRLRLPADQVVNDTNQTRGRFQKVNLDLARLQSLPGRFSLLGRMSAQWASRNLDSSERTSLGGTAGVRAYPSGEATGDQAWLLQAELRYDAGTWAPYLFADAGEVQINTRPVRASDINRRQLAGGGVGLRWQHGRWQADAAAAWSSRGGPAQADGGHGSSPRLWVNIGHRF</sequence>
<evidence type="ECO:0000256" key="6">
    <source>
        <dbReference type="ARBA" id="ARBA00022927"/>
    </source>
</evidence>
<proteinExistence type="inferred from homology"/>
<dbReference type="PROSITE" id="PS51257">
    <property type="entry name" value="PROKAR_LIPOPROTEIN"/>
    <property type="match status" value="1"/>
</dbReference>
<feature type="compositionally biased region" description="Low complexity" evidence="9">
    <location>
        <begin position="54"/>
        <end position="63"/>
    </location>
</feature>
<protein>
    <recommendedName>
        <fullName evidence="11">POTRA domain-containing protein</fullName>
    </recommendedName>
</protein>
<dbReference type="GO" id="GO:0098046">
    <property type="term" value="C:type V protein secretion system complex"/>
    <property type="evidence" value="ECO:0007669"/>
    <property type="project" value="TreeGrafter"/>
</dbReference>
<dbReference type="GO" id="GO:0009279">
    <property type="term" value="C:cell outer membrane"/>
    <property type="evidence" value="ECO:0007669"/>
    <property type="project" value="UniProtKB-SubCell"/>
</dbReference>
<feature type="chain" id="PRO_5019736923" description="POTRA domain-containing protein" evidence="10">
    <location>
        <begin position="32"/>
        <end position="556"/>
    </location>
</feature>
<dbReference type="InterPro" id="IPR051544">
    <property type="entry name" value="TPS_OM_transporter"/>
</dbReference>
<name>A0A480APN8_9BURK</name>